<sequence length="432" mass="48175">MASIECGEDAAKHFAFAPGYRNLNHGSYGTYPIEVRDVLRAYQEEVEARPDAFVRYKYRTGLLDECRAAIAHYLEVPTDTCVFTPNTSTGIDTILHNLVYSEGDVVICFNTIYVSYAYTLDYLSKTTPMRVESINFTYPVSDDILCHLFEKTIVSIKNNGQTPKLAIFDTISSLPGVRMPFQRLVKICRDHGVLSLLDGAHGVGQIQLDLTNVDPDFFLSNCHKWLYVPRGCAVFYVPKRNQSLSKVTLPTGYHYGDGFVANFASVGTLDDTPYLCVPAAIAWRKRITWKGKQGDAAIMDYMANLAHDGGSAVARILETEVLENKEGTLGNTACTNVRLPLSLDDLAENDMATVHKIGDWIMRTINLEHDIALNIFPYVGALWTRLHAQIYLTLADFEAAGMMLHVVCERAQKGEWKTASARATYDKSNGHT</sequence>
<feature type="domain" description="Aminotransferase class V" evidence="2">
    <location>
        <begin position="37"/>
        <end position="321"/>
    </location>
</feature>
<evidence type="ECO:0000256" key="1">
    <source>
        <dbReference type="ARBA" id="ARBA00022898"/>
    </source>
</evidence>
<dbReference type="RefSeq" id="XP_047764255.1">
    <property type="nucleotide sequence ID" value="XM_047909700.1"/>
</dbReference>
<accession>A0A9Q8PC90</accession>
<gene>
    <name evidence="3" type="ORF">CLAFUR5_10552</name>
</gene>
<dbReference type="Proteomes" id="UP000756132">
    <property type="component" value="Chromosome 7"/>
</dbReference>
<dbReference type="EMBL" id="CP090169">
    <property type="protein sequence ID" value="UJO19889.1"/>
    <property type="molecule type" value="Genomic_DNA"/>
</dbReference>
<dbReference type="InterPro" id="IPR015424">
    <property type="entry name" value="PyrdxlP-dep_Trfase"/>
</dbReference>
<organism evidence="3 4">
    <name type="scientific">Passalora fulva</name>
    <name type="common">Tomato leaf mold</name>
    <name type="synonym">Cladosporium fulvum</name>
    <dbReference type="NCBI Taxonomy" id="5499"/>
    <lineage>
        <taxon>Eukaryota</taxon>
        <taxon>Fungi</taxon>
        <taxon>Dikarya</taxon>
        <taxon>Ascomycota</taxon>
        <taxon>Pezizomycotina</taxon>
        <taxon>Dothideomycetes</taxon>
        <taxon>Dothideomycetidae</taxon>
        <taxon>Mycosphaerellales</taxon>
        <taxon>Mycosphaerellaceae</taxon>
        <taxon>Fulvia</taxon>
    </lineage>
</organism>
<dbReference type="Gene3D" id="3.40.640.10">
    <property type="entry name" value="Type I PLP-dependent aspartate aminotransferase-like (Major domain)"/>
    <property type="match status" value="1"/>
</dbReference>
<dbReference type="InterPro" id="IPR000192">
    <property type="entry name" value="Aminotrans_V_dom"/>
</dbReference>
<dbReference type="KEGG" id="ffu:CLAFUR5_10552"/>
<reference evidence="3" key="2">
    <citation type="journal article" date="2022" name="Microb. Genom.">
        <title>A chromosome-scale genome assembly of the tomato pathogen Cladosporium fulvum reveals a compartmentalized genome architecture and the presence of a dispensable chromosome.</title>
        <authorList>
            <person name="Zaccaron A.Z."/>
            <person name="Chen L.H."/>
            <person name="Samaras A."/>
            <person name="Stergiopoulos I."/>
        </authorList>
    </citation>
    <scope>NUCLEOTIDE SEQUENCE</scope>
    <source>
        <strain evidence="3">Race5_Kim</strain>
    </source>
</reference>
<dbReference type="OrthoDB" id="5978656at2759"/>
<keyword evidence="3" id="KW-0456">Lyase</keyword>
<keyword evidence="4" id="KW-1185">Reference proteome</keyword>
<dbReference type="AlphaFoldDB" id="A0A9Q8PC90"/>
<reference evidence="3" key="1">
    <citation type="submission" date="2021-12" db="EMBL/GenBank/DDBJ databases">
        <authorList>
            <person name="Zaccaron A."/>
            <person name="Stergiopoulos I."/>
        </authorList>
    </citation>
    <scope>NUCLEOTIDE SEQUENCE</scope>
    <source>
        <strain evidence="3">Race5_Kim</strain>
    </source>
</reference>
<proteinExistence type="predicted"/>
<dbReference type="PANTHER" id="PTHR43092:SF2">
    <property type="entry name" value="HERCYNYLCYSTEINE SULFOXIDE LYASE"/>
    <property type="match status" value="1"/>
</dbReference>
<dbReference type="GeneID" id="71990430"/>
<dbReference type="Pfam" id="PF00266">
    <property type="entry name" value="Aminotran_5"/>
    <property type="match status" value="1"/>
</dbReference>
<protein>
    <submittedName>
        <fullName evidence="3">Hercynylcysteine sulfoxide lyase</fullName>
    </submittedName>
</protein>
<evidence type="ECO:0000313" key="4">
    <source>
        <dbReference type="Proteomes" id="UP000756132"/>
    </source>
</evidence>
<evidence type="ECO:0000259" key="2">
    <source>
        <dbReference type="Pfam" id="PF00266"/>
    </source>
</evidence>
<dbReference type="InterPro" id="IPR015421">
    <property type="entry name" value="PyrdxlP-dep_Trfase_major"/>
</dbReference>
<dbReference type="GO" id="GO:0016829">
    <property type="term" value="F:lyase activity"/>
    <property type="evidence" value="ECO:0007669"/>
    <property type="project" value="UniProtKB-KW"/>
</dbReference>
<name>A0A9Q8PC90_PASFU</name>
<evidence type="ECO:0000313" key="3">
    <source>
        <dbReference type="EMBL" id="UJO19889.1"/>
    </source>
</evidence>
<dbReference type="OMA" id="EFAHHDG"/>
<keyword evidence="1" id="KW-0663">Pyridoxal phosphate</keyword>
<dbReference type="SUPFAM" id="SSF53383">
    <property type="entry name" value="PLP-dependent transferases"/>
    <property type="match status" value="1"/>
</dbReference>
<dbReference type="PANTHER" id="PTHR43092">
    <property type="entry name" value="L-CYSTEINE DESULFHYDRASE"/>
    <property type="match status" value="1"/>
</dbReference>